<gene>
    <name evidence="3" type="ORF">CTOB1V02_LOCUS4180</name>
</gene>
<feature type="transmembrane region" description="Helical" evidence="2">
    <location>
        <begin position="118"/>
        <end position="142"/>
    </location>
</feature>
<reference evidence="3" key="1">
    <citation type="submission" date="2020-11" db="EMBL/GenBank/DDBJ databases">
        <authorList>
            <person name="Tran Van P."/>
        </authorList>
    </citation>
    <scope>NUCLEOTIDE SEQUENCE</scope>
</reference>
<accession>A0A7R8ZN88</accession>
<protein>
    <submittedName>
        <fullName evidence="3">Uncharacterized protein</fullName>
    </submittedName>
</protein>
<keyword evidence="2" id="KW-0812">Transmembrane</keyword>
<organism evidence="3">
    <name type="scientific">Cyprideis torosa</name>
    <dbReference type="NCBI Taxonomy" id="163714"/>
    <lineage>
        <taxon>Eukaryota</taxon>
        <taxon>Metazoa</taxon>
        <taxon>Ecdysozoa</taxon>
        <taxon>Arthropoda</taxon>
        <taxon>Crustacea</taxon>
        <taxon>Oligostraca</taxon>
        <taxon>Ostracoda</taxon>
        <taxon>Podocopa</taxon>
        <taxon>Podocopida</taxon>
        <taxon>Cytherocopina</taxon>
        <taxon>Cytheroidea</taxon>
        <taxon>Cytherideidae</taxon>
        <taxon>Cyprideis</taxon>
    </lineage>
</organism>
<sequence>MQTSFNLAPPQSTALPPNTCGSPVQGYQILKPNLCSVTTTTSFRLPSLEQNSAADLGTLLQFIHPRRFLGREPNPLKLQREISNIVSASIPFPPTAPPFPPSPASREERTAGLELGEWIAVAVACAFAVVLILIFVFCYCMVMKKKRIDKANGYLKEGEMQEYEKQLPPGVSTISGPGANFISASTILDEHERRKSISKSRQGSLADGLPGDSYENNNEGRVSRYGVIPPTSFEDSMSHSSGGHAHSDSPVDSRGIPLLPSQDYSGRNYPGMSRRPGPPPPVAPKPNLRERLLALQEQNLSGSRTSVSSDKRIPVSSVRNITQV</sequence>
<evidence type="ECO:0000313" key="3">
    <source>
        <dbReference type="EMBL" id="CAD7226257.1"/>
    </source>
</evidence>
<feature type="region of interest" description="Disordered" evidence="1">
    <location>
        <begin position="192"/>
        <end position="324"/>
    </location>
</feature>
<dbReference type="AlphaFoldDB" id="A0A7R8ZN88"/>
<dbReference type="EMBL" id="OB660786">
    <property type="protein sequence ID" value="CAD7226257.1"/>
    <property type="molecule type" value="Genomic_DNA"/>
</dbReference>
<proteinExistence type="predicted"/>
<keyword evidence="2" id="KW-0472">Membrane</keyword>
<name>A0A7R8ZN88_9CRUS</name>
<feature type="compositionally biased region" description="Polar residues" evidence="1">
    <location>
        <begin position="296"/>
        <end position="308"/>
    </location>
</feature>
<evidence type="ECO:0000256" key="1">
    <source>
        <dbReference type="SAM" id="MobiDB-lite"/>
    </source>
</evidence>
<evidence type="ECO:0000256" key="2">
    <source>
        <dbReference type="SAM" id="Phobius"/>
    </source>
</evidence>
<keyword evidence="2" id="KW-1133">Transmembrane helix</keyword>